<dbReference type="EMBL" id="VSWD01000009">
    <property type="protein sequence ID" value="KAK3094093.1"/>
    <property type="molecule type" value="Genomic_DNA"/>
</dbReference>
<evidence type="ECO:0000259" key="1">
    <source>
        <dbReference type="PROSITE" id="PS51406"/>
    </source>
</evidence>
<dbReference type="PANTHER" id="PTHR19143">
    <property type="entry name" value="FIBRINOGEN/TENASCIN/ANGIOPOEITIN"/>
    <property type="match status" value="1"/>
</dbReference>
<protein>
    <recommendedName>
        <fullName evidence="1">Fibrinogen C-terminal domain-containing protein</fullName>
    </recommendedName>
</protein>
<feature type="non-terminal residue" evidence="2">
    <location>
        <position position="1"/>
    </location>
</feature>
<dbReference type="Pfam" id="PF00147">
    <property type="entry name" value="Fibrinogen_C"/>
    <property type="match status" value="1"/>
</dbReference>
<sequence length="161" mass="18025">GIGRLTYIQFRRNGDVNFNRSWVEYENGFGDVDGDFWLGNIYIAALLKQKQYNVGFRKYDSFGLSASRYENIAVEDAEGLYRLRYGSLLVGEDGLSPHDASMDAYGQIFSTYDRDPTGCARLHGSGWWYNTGCSLSNLNGPMPVTFGSKNNIIETGIGLFI</sequence>
<dbReference type="InterPro" id="IPR036056">
    <property type="entry name" value="Fibrinogen-like_C"/>
</dbReference>
<dbReference type="AlphaFoldDB" id="A0AA88XY33"/>
<name>A0AA88XY33_PINIB</name>
<dbReference type="SMART" id="SM00186">
    <property type="entry name" value="FBG"/>
    <property type="match status" value="1"/>
</dbReference>
<dbReference type="PROSITE" id="PS51406">
    <property type="entry name" value="FIBRINOGEN_C_2"/>
    <property type="match status" value="1"/>
</dbReference>
<dbReference type="Proteomes" id="UP001186944">
    <property type="component" value="Unassembled WGS sequence"/>
</dbReference>
<keyword evidence="3" id="KW-1185">Reference proteome</keyword>
<reference evidence="2" key="1">
    <citation type="submission" date="2019-08" db="EMBL/GenBank/DDBJ databases">
        <title>The improved chromosome-level genome for the pearl oyster Pinctada fucata martensii using PacBio sequencing and Hi-C.</title>
        <authorList>
            <person name="Zheng Z."/>
        </authorList>
    </citation>
    <scope>NUCLEOTIDE SEQUENCE</scope>
    <source>
        <strain evidence="2">ZZ-2019</strain>
        <tissue evidence="2">Adductor muscle</tissue>
    </source>
</reference>
<dbReference type="InterPro" id="IPR002181">
    <property type="entry name" value="Fibrinogen_a/b/g_C_dom"/>
</dbReference>
<dbReference type="GO" id="GO:0005615">
    <property type="term" value="C:extracellular space"/>
    <property type="evidence" value="ECO:0007669"/>
    <property type="project" value="TreeGrafter"/>
</dbReference>
<dbReference type="SUPFAM" id="SSF56496">
    <property type="entry name" value="Fibrinogen C-terminal domain-like"/>
    <property type="match status" value="1"/>
</dbReference>
<proteinExistence type="predicted"/>
<evidence type="ECO:0000313" key="2">
    <source>
        <dbReference type="EMBL" id="KAK3094093.1"/>
    </source>
</evidence>
<comment type="caution">
    <text evidence="2">The sequence shown here is derived from an EMBL/GenBank/DDBJ whole genome shotgun (WGS) entry which is preliminary data.</text>
</comment>
<dbReference type="InterPro" id="IPR050373">
    <property type="entry name" value="Fibrinogen_C-term_domain"/>
</dbReference>
<organism evidence="2 3">
    <name type="scientific">Pinctada imbricata</name>
    <name type="common">Atlantic pearl-oyster</name>
    <name type="synonym">Pinctada martensii</name>
    <dbReference type="NCBI Taxonomy" id="66713"/>
    <lineage>
        <taxon>Eukaryota</taxon>
        <taxon>Metazoa</taxon>
        <taxon>Spiralia</taxon>
        <taxon>Lophotrochozoa</taxon>
        <taxon>Mollusca</taxon>
        <taxon>Bivalvia</taxon>
        <taxon>Autobranchia</taxon>
        <taxon>Pteriomorphia</taxon>
        <taxon>Pterioida</taxon>
        <taxon>Pterioidea</taxon>
        <taxon>Pteriidae</taxon>
        <taxon>Pinctada</taxon>
    </lineage>
</organism>
<feature type="domain" description="Fibrinogen C-terminal" evidence="1">
    <location>
        <begin position="1"/>
        <end position="141"/>
    </location>
</feature>
<gene>
    <name evidence="2" type="ORF">FSP39_024066</name>
</gene>
<dbReference type="InterPro" id="IPR014716">
    <property type="entry name" value="Fibrinogen_a/b/g_C_1"/>
</dbReference>
<accession>A0AA88XY33</accession>
<evidence type="ECO:0000313" key="3">
    <source>
        <dbReference type="Proteomes" id="UP001186944"/>
    </source>
</evidence>
<dbReference type="Gene3D" id="3.90.215.10">
    <property type="entry name" value="Gamma Fibrinogen, chain A, domain 1"/>
    <property type="match status" value="1"/>
</dbReference>